<name>A0A174GFQ2_9FIRM</name>
<keyword evidence="1" id="KW-1133">Transmembrane helix</keyword>
<feature type="transmembrane region" description="Helical" evidence="1">
    <location>
        <begin position="6"/>
        <end position="23"/>
    </location>
</feature>
<gene>
    <name evidence="2" type="ORF">ERS852497_00193</name>
</gene>
<organism evidence="2 3">
    <name type="scientific">Agathobacter rectalis</name>
    <dbReference type="NCBI Taxonomy" id="39491"/>
    <lineage>
        <taxon>Bacteria</taxon>
        <taxon>Bacillati</taxon>
        <taxon>Bacillota</taxon>
        <taxon>Clostridia</taxon>
        <taxon>Lachnospirales</taxon>
        <taxon>Lachnospiraceae</taxon>
        <taxon>Agathobacter</taxon>
    </lineage>
</organism>
<proteinExistence type="predicted"/>
<protein>
    <submittedName>
        <fullName evidence="2">Uncharacterized protein</fullName>
    </submittedName>
</protein>
<evidence type="ECO:0000313" key="3">
    <source>
        <dbReference type="Proteomes" id="UP000095602"/>
    </source>
</evidence>
<accession>A0A174GFQ2</accession>
<evidence type="ECO:0000313" key="2">
    <source>
        <dbReference type="EMBL" id="CUO59689.1"/>
    </source>
</evidence>
<keyword evidence="1" id="KW-0812">Transmembrane</keyword>
<keyword evidence="1" id="KW-0472">Membrane</keyword>
<sequence length="32" mass="3524">MLLKLGVFLVAVGLVKLLVAFILRAREKRGKA</sequence>
<evidence type="ECO:0000256" key="1">
    <source>
        <dbReference type="SAM" id="Phobius"/>
    </source>
</evidence>
<dbReference type="EMBL" id="CZAJ01000001">
    <property type="protein sequence ID" value="CUO59689.1"/>
    <property type="molecule type" value="Genomic_DNA"/>
</dbReference>
<dbReference type="AlphaFoldDB" id="A0A174GFQ2"/>
<dbReference type="Proteomes" id="UP000095602">
    <property type="component" value="Unassembled WGS sequence"/>
</dbReference>
<reference evidence="2 3" key="1">
    <citation type="submission" date="2015-09" db="EMBL/GenBank/DDBJ databases">
        <authorList>
            <consortium name="Pathogen Informatics"/>
        </authorList>
    </citation>
    <scope>NUCLEOTIDE SEQUENCE [LARGE SCALE GENOMIC DNA]</scope>
    <source>
        <strain evidence="2 3">2789STDY5834884</strain>
    </source>
</reference>